<dbReference type="InterPro" id="IPR009000">
    <property type="entry name" value="Transl_B-barrel_sf"/>
</dbReference>
<organism evidence="4 5">
    <name type="scientific">Methanococcus voltae PS</name>
    <dbReference type="NCBI Taxonomy" id="523842"/>
    <lineage>
        <taxon>Archaea</taxon>
        <taxon>Methanobacteriati</taxon>
        <taxon>Methanobacteriota</taxon>
        <taxon>Methanomada group</taxon>
        <taxon>Methanococci</taxon>
        <taxon>Methanococcales</taxon>
        <taxon>Methanococcaceae</taxon>
        <taxon>Methanococcus</taxon>
    </lineage>
</organism>
<dbReference type="GO" id="GO:0006508">
    <property type="term" value="P:proteolysis"/>
    <property type="evidence" value="ECO:0007669"/>
    <property type="project" value="UniProtKB-KW"/>
</dbReference>
<dbReference type="InterPro" id="IPR001539">
    <property type="entry name" value="Peptidase_U32"/>
</dbReference>
<evidence type="ECO:0000256" key="1">
    <source>
        <dbReference type="ARBA" id="ARBA00022670"/>
    </source>
</evidence>
<evidence type="ECO:0000256" key="2">
    <source>
        <dbReference type="ARBA" id="ARBA00022801"/>
    </source>
</evidence>
<dbReference type="Proteomes" id="UP001140258">
    <property type="component" value="Unassembled WGS sequence"/>
</dbReference>
<comment type="similarity">
    <text evidence="3">Belongs to the peptidase U32 family.</text>
</comment>
<protein>
    <submittedName>
        <fullName evidence="4">Protease</fullName>
        <ecNumber evidence="4">3.4.-.-</ecNumber>
    </submittedName>
</protein>
<comment type="caution">
    <text evidence="4">The sequence shown here is derived from an EMBL/GenBank/DDBJ whole genome shotgun (WGS) entry which is preliminary data.</text>
</comment>
<dbReference type="GO" id="GO:0008233">
    <property type="term" value="F:peptidase activity"/>
    <property type="evidence" value="ECO:0007669"/>
    <property type="project" value="UniProtKB-KW"/>
</dbReference>
<evidence type="ECO:0000256" key="3">
    <source>
        <dbReference type="ARBA" id="ARBA00038374"/>
    </source>
</evidence>
<proteinExistence type="inferred from homology"/>
<dbReference type="InterPro" id="IPR051454">
    <property type="entry name" value="RNA/ubiquinone_mod_enzymes"/>
</dbReference>
<dbReference type="EMBL" id="JANUCQ010000001">
    <property type="protein sequence ID" value="MCS3921870.1"/>
    <property type="molecule type" value="Genomic_DNA"/>
</dbReference>
<keyword evidence="5" id="KW-1185">Reference proteome</keyword>
<dbReference type="SUPFAM" id="SSF50447">
    <property type="entry name" value="Translation proteins"/>
    <property type="match status" value="1"/>
</dbReference>
<keyword evidence="1 4" id="KW-0645">Protease</keyword>
<dbReference type="PANTHER" id="PTHR30217">
    <property type="entry name" value="PEPTIDASE U32 FAMILY"/>
    <property type="match status" value="1"/>
</dbReference>
<dbReference type="PROSITE" id="PS01276">
    <property type="entry name" value="PEPTIDASE_U32"/>
    <property type="match status" value="1"/>
</dbReference>
<evidence type="ECO:0000313" key="4">
    <source>
        <dbReference type="EMBL" id="MCS3921870.1"/>
    </source>
</evidence>
<dbReference type="Pfam" id="PF01136">
    <property type="entry name" value="Peptidase_U32"/>
    <property type="match status" value="1"/>
</dbReference>
<name>A0ABT2EVJ6_METVO</name>
<dbReference type="EC" id="3.4.-.-" evidence="4"/>
<accession>A0ABT2EVJ6</accession>
<reference evidence="4" key="1">
    <citation type="submission" date="2022-08" db="EMBL/GenBank/DDBJ databases">
        <title>Genomic Encyclopedia of Type Strains, Phase V (KMG-V): Genome sequencing to study the core and pangenomes of soil and plant-associated prokaryotes.</title>
        <authorList>
            <person name="Whitman W."/>
        </authorList>
    </citation>
    <scope>NUCLEOTIDE SEQUENCE</scope>
    <source>
        <strain evidence="4">PS</strain>
    </source>
</reference>
<gene>
    <name evidence="4" type="ORF">M2325_000543</name>
</gene>
<sequence length="433" mass="49167">MDNIDNMDNINSINNFSSTNTKKKNVELLSPARDLSGLITAYNNGADAVYCGLKELSMRATTKNFERDELVQGVKIARENDKKVYLCTNTVLYENDLQKALEILDFAKSAEVDAVIVSDLGLMQEAKEMGLEVHVSVQNNITNSLSAKFFSKFADRVVLSRELSLNQIKEIKNNLNSQKVNLELEGFVHGALCVAMSGRCFLSSYLFNRHANCGDCLQPCRRSWKLVNEHSDGTHELICEGKYLLSPKDLCTIEHVPELMDVFDCFKIEGRAKNLDYVMKTTKIYREAIDSTYNGNYLEKIPYFLKELQKIYNREYDTGFYFRNTCNSVHDLQYEIEGNASPYRKIEAGKVVNYYKKVGVAEINLTNDIENGDELIITGETTGCVEQVVNSMQIDGKIVEKALKGQNVGLKIDNLVRENDRVFLLKKEHNKEI</sequence>
<evidence type="ECO:0000313" key="5">
    <source>
        <dbReference type="Proteomes" id="UP001140258"/>
    </source>
</evidence>
<keyword evidence="2 4" id="KW-0378">Hydrolase</keyword>
<dbReference type="PANTHER" id="PTHR30217:SF6">
    <property type="entry name" value="TRNA HYDROXYLATION PROTEIN P"/>
    <property type="match status" value="1"/>
</dbReference>